<protein>
    <submittedName>
        <fullName evidence="2">Phosphomannose isomerase type II C-terminal cupin domain</fullName>
    </submittedName>
</protein>
<dbReference type="InterPro" id="IPR051161">
    <property type="entry name" value="Mannose-6P_isomerase_type2"/>
</dbReference>
<sequence>MQTNASTQWDEDDMPTQDIQHRVAAEPVLRPWGAYESIAADPGYQVKRIVVAPGGCLSRQRHARRAEHWVVVQGTAIVELDGIERELRPDQSIYIPLRAIHRLTNRTDQPLVLIEVQCGDYVGEDDIERFDDVYGRT</sequence>
<accession>A0ABS8KTY5</accession>
<name>A0ABS8KTY5_9HYPH</name>
<dbReference type="Gene3D" id="2.60.120.10">
    <property type="entry name" value="Jelly Rolls"/>
    <property type="match status" value="1"/>
</dbReference>
<gene>
    <name evidence="2" type="ORF">LJ725_11235</name>
</gene>
<dbReference type="PANTHER" id="PTHR46390">
    <property type="entry name" value="MANNOSE-1-PHOSPHATE GUANYLYLTRANSFERASE"/>
    <property type="match status" value="1"/>
</dbReference>
<dbReference type="EMBL" id="JAJISD010000004">
    <property type="protein sequence ID" value="MCC8429542.1"/>
    <property type="molecule type" value="Genomic_DNA"/>
</dbReference>
<keyword evidence="2" id="KW-0413">Isomerase</keyword>
<dbReference type="RefSeq" id="WP_230550741.1">
    <property type="nucleotide sequence ID" value="NZ_JAJISD010000004.1"/>
</dbReference>
<dbReference type="GO" id="GO:0016853">
    <property type="term" value="F:isomerase activity"/>
    <property type="evidence" value="ECO:0007669"/>
    <property type="project" value="UniProtKB-KW"/>
</dbReference>
<reference evidence="2 3" key="1">
    <citation type="submission" date="2021-11" db="EMBL/GenBank/DDBJ databases">
        <authorList>
            <person name="Lee D.-H."/>
            <person name="Kim S.-B."/>
        </authorList>
    </citation>
    <scope>NUCLEOTIDE SEQUENCE [LARGE SCALE GENOMIC DNA]</scope>
    <source>
        <strain evidence="2 3">KCTC 52223</strain>
    </source>
</reference>
<proteinExistence type="predicted"/>
<evidence type="ECO:0000313" key="3">
    <source>
        <dbReference type="Proteomes" id="UP001198862"/>
    </source>
</evidence>
<dbReference type="SUPFAM" id="SSF51182">
    <property type="entry name" value="RmlC-like cupins"/>
    <property type="match status" value="1"/>
</dbReference>
<dbReference type="InterPro" id="IPR014710">
    <property type="entry name" value="RmlC-like_jellyroll"/>
</dbReference>
<dbReference type="Proteomes" id="UP001198862">
    <property type="component" value="Unassembled WGS sequence"/>
</dbReference>
<dbReference type="InterPro" id="IPR011051">
    <property type="entry name" value="RmlC_Cupin_sf"/>
</dbReference>
<comment type="caution">
    <text evidence="2">The sequence shown here is derived from an EMBL/GenBank/DDBJ whole genome shotgun (WGS) entry which is preliminary data.</text>
</comment>
<evidence type="ECO:0000313" key="2">
    <source>
        <dbReference type="EMBL" id="MCC8429542.1"/>
    </source>
</evidence>
<organism evidence="2 3">
    <name type="scientific">Reyranella aquatilis</name>
    <dbReference type="NCBI Taxonomy" id="2035356"/>
    <lineage>
        <taxon>Bacteria</taxon>
        <taxon>Pseudomonadati</taxon>
        <taxon>Pseudomonadota</taxon>
        <taxon>Alphaproteobacteria</taxon>
        <taxon>Hyphomicrobiales</taxon>
        <taxon>Reyranellaceae</taxon>
        <taxon>Reyranella</taxon>
    </lineage>
</organism>
<dbReference type="CDD" id="cd02213">
    <property type="entry name" value="cupin_PMI_typeII_C"/>
    <property type="match status" value="1"/>
</dbReference>
<dbReference type="PANTHER" id="PTHR46390:SF1">
    <property type="entry name" value="MANNOSE-1-PHOSPHATE GUANYLYLTRANSFERASE"/>
    <property type="match status" value="1"/>
</dbReference>
<keyword evidence="3" id="KW-1185">Reference proteome</keyword>
<dbReference type="InterPro" id="IPR001538">
    <property type="entry name" value="Man6P_isomerase-2_C"/>
</dbReference>
<feature type="domain" description="Mannose-6-phosphate isomerase type II C-terminal" evidence="1">
    <location>
        <begin position="26"/>
        <end position="132"/>
    </location>
</feature>
<evidence type="ECO:0000259" key="1">
    <source>
        <dbReference type="Pfam" id="PF01050"/>
    </source>
</evidence>
<dbReference type="Pfam" id="PF01050">
    <property type="entry name" value="MannoseP_isomer"/>
    <property type="match status" value="1"/>
</dbReference>